<feature type="transmembrane region" description="Helical" evidence="1">
    <location>
        <begin position="30"/>
        <end position="49"/>
    </location>
</feature>
<keyword evidence="1" id="KW-1133">Transmembrane helix</keyword>
<dbReference type="EMBL" id="JAMKOV010000003">
    <property type="protein sequence ID" value="KAI8041271.1"/>
    <property type="molecule type" value="Genomic_DNA"/>
</dbReference>
<name>A0A9Q0BR94_9MUSC</name>
<dbReference type="AlphaFoldDB" id="A0A9Q0BR94"/>
<evidence type="ECO:0000313" key="3">
    <source>
        <dbReference type="Proteomes" id="UP001059596"/>
    </source>
</evidence>
<evidence type="ECO:0000256" key="1">
    <source>
        <dbReference type="SAM" id="Phobius"/>
    </source>
</evidence>
<accession>A0A9Q0BR94</accession>
<protein>
    <submittedName>
        <fullName evidence="2">Uncharacterized protein</fullName>
    </submittedName>
</protein>
<gene>
    <name evidence="2" type="ORF">M5D96_005527</name>
</gene>
<evidence type="ECO:0000313" key="2">
    <source>
        <dbReference type="EMBL" id="KAI8041271.1"/>
    </source>
</evidence>
<organism evidence="2 3">
    <name type="scientific">Drosophila gunungcola</name>
    <name type="common">fruit fly</name>
    <dbReference type="NCBI Taxonomy" id="103775"/>
    <lineage>
        <taxon>Eukaryota</taxon>
        <taxon>Metazoa</taxon>
        <taxon>Ecdysozoa</taxon>
        <taxon>Arthropoda</taxon>
        <taxon>Hexapoda</taxon>
        <taxon>Insecta</taxon>
        <taxon>Pterygota</taxon>
        <taxon>Neoptera</taxon>
        <taxon>Endopterygota</taxon>
        <taxon>Diptera</taxon>
        <taxon>Brachycera</taxon>
        <taxon>Muscomorpha</taxon>
        <taxon>Ephydroidea</taxon>
        <taxon>Drosophilidae</taxon>
        <taxon>Drosophila</taxon>
        <taxon>Sophophora</taxon>
    </lineage>
</organism>
<sequence>MHLCRSYPNPVKGSTVFPWPSSICVCFSEWFWRLILSFINYAFCFYFTYSMDDLKLSIPHCTGQPSTETKMWLS</sequence>
<keyword evidence="1" id="KW-0472">Membrane</keyword>
<keyword evidence="1" id="KW-0812">Transmembrane</keyword>
<proteinExistence type="predicted"/>
<keyword evidence="3" id="KW-1185">Reference proteome</keyword>
<comment type="caution">
    <text evidence="2">The sequence shown here is derived from an EMBL/GenBank/DDBJ whole genome shotgun (WGS) entry which is preliminary data.</text>
</comment>
<dbReference type="Proteomes" id="UP001059596">
    <property type="component" value="Unassembled WGS sequence"/>
</dbReference>
<reference evidence="2" key="1">
    <citation type="journal article" date="2023" name="Genome Biol. Evol.">
        <title>Long-read-based Genome Assembly of Drosophila gunungcola Reveals Fewer Chemosensory Genes in Flower-breeding Species.</title>
        <authorList>
            <person name="Negi A."/>
            <person name="Liao B.Y."/>
            <person name="Yeh S.D."/>
        </authorList>
    </citation>
    <scope>NUCLEOTIDE SEQUENCE</scope>
    <source>
        <strain evidence="2">Sukarami</strain>
    </source>
</reference>